<protein>
    <submittedName>
        <fullName evidence="1">Uncharacterized protein</fullName>
    </submittedName>
</protein>
<accession>A0A5B0NKF6</accession>
<gene>
    <name evidence="1" type="ORF">PGT21_028525</name>
</gene>
<dbReference type="AlphaFoldDB" id="A0A5B0NKF6"/>
<proteinExistence type="predicted"/>
<dbReference type="EMBL" id="VSWC01000093">
    <property type="protein sequence ID" value="KAA1089741.1"/>
    <property type="molecule type" value="Genomic_DNA"/>
</dbReference>
<keyword evidence="2" id="KW-1185">Reference proteome</keyword>
<name>A0A5B0NKF6_PUCGR</name>
<sequence length="141" mass="15251">MVDPTSSSNATTKDLLGTRTGLTHSNQHEYAGLAISAFLNPLHLGRSYTVALPSSSTTAPSSFFPFLIDLTHTHRSLLRSNHCSPLTAQITAHRSPLKSLLTAQLNNALDQDKTTQSRPSTSHGEALTLDSLCSFQLVVFF</sequence>
<evidence type="ECO:0000313" key="2">
    <source>
        <dbReference type="Proteomes" id="UP000324748"/>
    </source>
</evidence>
<evidence type="ECO:0000313" key="1">
    <source>
        <dbReference type="EMBL" id="KAA1089741.1"/>
    </source>
</evidence>
<organism evidence="1 2">
    <name type="scientific">Puccinia graminis f. sp. tritici</name>
    <dbReference type="NCBI Taxonomy" id="56615"/>
    <lineage>
        <taxon>Eukaryota</taxon>
        <taxon>Fungi</taxon>
        <taxon>Dikarya</taxon>
        <taxon>Basidiomycota</taxon>
        <taxon>Pucciniomycotina</taxon>
        <taxon>Pucciniomycetes</taxon>
        <taxon>Pucciniales</taxon>
        <taxon>Pucciniaceae</taxon>
        <taxon>Puccinia</taxon>
    </lineage>
</organism>
<dbReference type="Proteomes" id="UP000324748">
    <property type="component" value="Unassembled WGS sequence"/>
</dbReference>
<comment type="caution">
    <text evidence="1">The sequence shown here is derived from an EMBL/GenBank/DDBJ whole genome shotgun (WGS) entry which is preliminary data.</text>
</comment>
<reference evidence="1 2" key="1">
    <citation type="submission" date="2019-05" db="EMBL/GenBank/DDBJ databases">
        <title>Emergence of the Ug99 lineage of the wheat stem rust pathogen through somatic hybridization.</title>
        <authorList>
            <person name="Li F."/>
            <person name="Upadhyaya N.M."/>
            <person name="Sperschneider J."/>
            <person name="Matny O."/>
            <person name="Nguyen-Phuc H."/>
            <person name="Mago R."/>
            <person name="Raley C."/>
            <person name="Miller M.E."/>
            <person name="Silverstein K.A.T."/>
            <person name="Henningsen E."/>
            <person name="Hirsch C.D."/>
            <person name="Visser B."/>
            <person name="Pretorius Z.A."/>
            <person name="Steffenson B.J."/>
            <person name="Schwessinger B."/>
            <person name="Dodds P.N."/>
            <person name="Figueroa M."/>
        </authorList>
    </citation>
    <scope>NUCLEOTIDE SEQUENCE [LARGE SCALE GENOMIC DNA]</scope>
    <source>
        <strain evidence="1">21-0</strain>
    </source>
</reference>